<evidence type="ECO:0000256" key="2">
    <source>
        <dbReference type="PROSITE-ProRule" id="PRU00708"/>
    </source>
</evidence>
<evidence type="ECO:0000313" key="5">
    <source>
        <dbReference type="Proteomes" id="UP000504607"/>
    </source>
</evidence>
<dbReference type="InterPro" id="IPR051240">
    <property type="entry name" value="Mito_RNA-Proc/Resp"/>
</dbReference>
<dbReference type="Pfam" id="PF17177">
    <property type="entry name" value="PPR_long"/>
    <property type="match status" value="1"/>
</dbReference>
<dbReference type="OrthoDB" id="185373at2759"/>
<dbReference type="PANTHER" id="PTHR47933">
    <property type="entry name" value="PENTATRICOPEPTIDE REPEAT-CONTAINING PROTEIN 1, MITOCHONDRIAL"/>
    <property type="match status" value="1"/>
</dbReference>
<feature type="repeat" description="PPR" evidence="2">
    <location>
        <begin position="398"/>
        <end position="432"/>
    </location>
</feature>
<feature type="repeat" description="PPR" evidence="2">
    <location>
        <begin position="578"/>
        <end position="612"/>
    </location>
</feature>
<evidence type="ECO:0000259" key="4">
    <source>
        <dbReference type="Pfam" id="PF17177"/>
    </source>
</evidence>
<dbReference type="Pfam" id="PF13812">
    <property type="entry name" value="PPR_3"/>
    <property type="match status" value="1"/>
</dbReference>
<feature type="region of interest" description="Disordered" evidence="3">
    <location>
        <begin position="15"/>
        <end position="42"/>
    </location>
</feature>
<sequence>MGDAAFLVASSLFLHPQNPSSPPRRSNIRRPRPPGKPLLARPPLLSDVRRDLTAPSNRGSASSSAAVTRRLLKYYARLACKLAQSGRLRDFLMVAESVLTSDAVAADAPQFVARISARMVSEGITSVLGGGNLEEVLDFVREAERLGISAASLFDESAMDSLTVECRRLVNQERLEEFVGLMETLAGYRFYIKDIADPVNILKKIADPDMAVRYARVFPHSQLLLCSTIEEFGKKYDVTSAIRVFEALKQKSGGINMFACRSIIDICGICGDFLKSRSIFEDLLSQKITPNVYVFNSLMNVNAHDLSYTLHVYKHMQNLGVTADLTSYNILLKACCIAKRVNLAQEIFEEMKYMASRGVLTLDVFTYSTMIKVFAYAKMWQMALNIKEHMLLSDIRPNIVTWSCLLSACASAGLVDHAMQVFEEMLMTGCEPNTQCCNILLYACVESCQYDRAFRLFYTWKETGFEILHTAKGGRYGGACGSSNVNHPAENDSCEAQHLTVITVVPFRPTVATFNILMKACGTDYHRAKALMDEMRTMRLSPNHISWSVLIDIYGAARNVRGAIQAFKTMRDVGLKLDVVAYTTAIKACVNNKNLKIAFSLFEEMKRYQLKPNWVTYNTLLRARSRYGSLHEVQQCLAIYQDMRKAGYSSNDYYLKELIEEWCEGVLNNNNQNESPLNIKYSRDKTDGSKPYSLLLEKVATHLQKDVGDNQAIDIRGLTKVEARIVVLSVLRMIKESYWLGKIIQDDMIIISGVGKYGTGPANREYEVQQAVIHVLQDELGFDVETGHGAVYMNHSPCFPDSSNSHVFQTIEEPKYHKYLARRPQDLGVLKVTKRSLHSWLQKRGSSAVVH</sequence>
<protein>
    <submittedName>
        <fullName evidence="6">Pentatricopeptide repeat-containing protein At5g02830, chloroplastic</fullName>
    </submittedName>
</protein>
<gene>
    <name evidence="6" type="primary">LOC105044671</name>
</gene>
<dbReference type="RefSeq" id="XP_029120276.1">
    <property type="nucleotide sequence ID" value="XM_029264443.1"/>
</dbReference>
<evidence type="ECO:0000313" key="6">
    <source>
        <dbReference type="RefSeq" id="XP_029120276.1"/>
    </source>
</evidence>
<feature type="repeat" description="PPR" evidence="2">
    <location>
        <begin position="363"/>
        <end position="397"/>
    </location>
</feature>
<dbReference type="AlphaFoldDB" id="A0A8N4F6T0"/>
<feature type="repeat" description="PPR" evidence="2">
    <location>
        <begin position="543"/>
        <end position="577"/>
    </location>
</feature>
<keyword evidence="5" id="KW-1185">Reference proteome</keyword>
<evidence type="ECO:0000256" key="3">
    <source>
        <dbReference type="SAM" id="MobiDB-lite"/>
    </source>
</evidence>
<dbReference type="InterPro" id="IPR002885">
    <property type="entry name" value="PPR_rpt"/>
</dbReference>
<dbReference type="InterPro" id="IPR011990">
    <property type="entry name" value="TPR-like_helical_dom_sf"/>
</dbReference>
<reference evidence="6" key="1">
    <citation type="submission" date="2025-08" db="UniProtKB">
        <authorList>
            <consortium name="RefSeq"/>
        </authorList>
    </citation>
    <scope>IDENTIFICATION</scope>
</reference>
<dbReference type="PROSITE" id="PS51375">
    <property type="entry name" value="PPR"/>
    <property type="match status" value="5"/>
</dbReference>
<keyword evidence="1" id="KW-0677">Repeat</keyword>
<proteinExistence type="predicted"/>
<dbReference type="GO" id="GO:0003729">
    <property type="term" value="F:mRNA binding"/>
    <property type="evidence" value="ECO:0007669"/>
    <property type="project" value="TreeGrafter"/>
</dbReference>
<accession>A0A8N4F6T0</accession>
<name>A0A8N4F6T0_ELAGV</name>
<dbReference type="NCBIfam" id="TIGR00756">
    <property type="entry name" value="PPR"/>
    <property type="match status" value="5"/>
</dbReference>
<feature type="domain" description="PROP1-like PPR" evidence="4">
    <location>
        <begin position="303"/>
        <end position="457"/>
    </location>
</feature>
<feature type="repeat" description="PPR" evidence="2">
    <location>
        <begin position="324"/>
        <end position="358"/>
    </location>
</feature>
<dbReference type="Gene3D" id="1.25.40.10">
    <property type="entry name" value="Tetratricopeptide repeat domain"/>
    <property type="match status" value="3"/>
</dbReference>
<dbReference type="PANTHER" id="PTHR47933:SF11">
    <property type="entry name" value="PENTATRICOPEPTIDE REPEAT-CONTAINING PROTEIN 2"/>
    <property type="match status" value="1"/>
</dbReference>
<organism evidence="5 6">
    <name type="scientific">Elaeis guineensis var. tenera</name>
    <name type="common">Oil palm</name>
    <dbReference type="NCBI Taxonomy" id="51953"/>
    <lineage>
        <taxon>Eukaryota</taxon>
        <taxon>Viridiplantae</taxon>
        <taxon>Streptophyta</taxon>
        <taxon>Embryophyta</taxon>
        <taxon>Tracheophyta</taxon>
        <taxon>Spermatophyta</taxon>
        <taxon>Magnoliopsida</taxon>
        <taxon>Liliopsida</taxon>
        <taxon>Arecaceae</taxon>
        <taxon>Arecoideae</taxon>
        <taxon>Cocoseae</taxon>
        <taxon>Elaeidinae</taxon>
        <taxon>Elaeis</taxon>
    </lineage>
</organism>
<evidence type="ECO:0000256" key="1">
    <source>
        <dbReference type="ARBA" id="ARBA00022737"/>
    </source>
</evidence>
<dbReference type="InterPro" id="IPR033443">
    <property type="entry name" value="PROP1-like_PPR_dom"/>
</dbReference>
<dbReference type="Proteomes" id="UP000504607">
    <property type="component" value="Chromosome 5"/>
</dbReference>